<accession>A0AAN7HZH6</accession>
<name>A0AAN7HZH6_9FUNG</name>
<dbReference type="Proteomes" id="UP001304243">
    <property type="component" value="Unassembled WGS sequence"/>
</dbReference>
<proteinExistence type="predicted"/>
<evidence type="ECO:0000313" key="2">
    <source>
        <dbReference type="Proteomes" id="UP001304243"/>
    </source>
</evidence>
<comment type="caution">
    <text evidence="1">The sequence shown here is derived from an EMBL/GenBank/DDBJ whole genome shotgun (WGS) entry which is preliminary data.</text>
</comment>
<dbReference type="GeneID" id="89949252"/>
<sequence length="99" mass="10563">MNNNNSSGATSIGFNARLLQEMVAMRSKVSQQGVQLNVLNDGFRQQFMSPLEDAGSNLATRIILDPLYRSQGQSFSCGEVQGNAVDNAVANADANPNVS</sequence>
<reference evidence="1 2" key="1">
    <citation type="submission" date="2022-11" db="EMBL/GenBank/DDBJ databases">
        <title>Mucor velutinosus strain NIH1002 WGS.</title>
        <authorList>
            <person name="Subramanian P."/>
            <person name="Mullikin J.C."/>
            <person name="Segre J.A."/>
            <person name="Zelazny A.M."/>
        </authorList>
    </citation>
    <scope>NUCLEOTIDE SEQUENCE [LARGE SCALE GENOMIC DNA]</scope>
    <source>
        <strain evidence="1 2">NIH1002</strain>
    </source>
</reference>
<protein>
    <submittedName>
        <fullName evidence="1">Uncharacterized protein</fullName>
    </submittedName>
</protein>
<gene>
    <name evidence="1" type="ORF">ATC70_005566</name>
</gene>
<dbReference type="AlphaFoldDB" id="A0AAN7HZH6"/>
<keyword evidence="2" id="KW-1185">Reference proteome</keyword>
<evidence type="ECO:0000313" key="1">
    <source>
        <dbReference type="EMBL" id="KAK4513562.1"/>
    </source>
</evidence>
<dbReference type="EMBL" id="JASEJX010000016">
    <property type="protein sequence ID" value="KAK4513562.1"/>
    <property type="molecule type" value="Genomic_DNA"/>
</dbReference>
<organism evidence="1 2">
    <name type="scientific">Mucor velutinosus</name>
    <dbReference type="NCBI Taxonomy" id="708070"/>
    <lineage>
        <taxon>Eukaryota</taxon>
        <taxon>Fungi</taxon>
        <taxon>Fungi incertae sedis</taxon>
        <taxon>Mucoromycota</taxon>
        <taxon>Mucoromycotina</taxon>
        <taxon>Mucoromycetes</taxon>
        <taxon>Mucorales</taxon>
        <taxon>Mucorineae</taxon>
        <taxon>Mucoraceae</taxon>
        <taxon>Mucor</taxon>
    </lineage>
</organism>
<dbReference type="RefSeq" id="XP_064680228.1">
    <property type="nucleotide sequence ID" value="XM_064824851.1"/>
</dbReference>